<evidence type="ECO:0000256" key="7">
    <source>
        <dbReference type="ARBA" id="ARBA00022840"/>
    </source>
</evidence>
<dbReference type="Proteomes" id="UP000470771">
    <property type="component" value="Unassembled WGS sequence"/>
</dbReference>
<keyword evidence="9" id="KW-0963">Cytoplasm</keyword>
<evidence type="ECO:0000313" key="11">
    <source>
        <dbReference type="EMBL" id="NBG64867.1"/>
    </source>
</evidence>
<dbReference type="RefSeq" id="WP_160631425.1">
    <property type="nucleotide sequence ID" value="NZ_WWNE01000003.1"/>
</dbReference>
<evidence type="ECO:0000256" key="2">
    <source>
        <dbReference type="ARBA" id="ARBA00012961"/>
    </source>
</evidence>
<evidence type="ECO:0000313" key="12">
    <source>
        <dbReference type="Proteomes" id="UP000470771"/>
    </source>
</evidence>
<keyword evidence="7 9" id="KW-0067">ATP-binding</keyword>
<keyword evidence="4 9" id="KW-0808">Transferase</keyword>
<evidence type="ECO:0000256" key="8">
    <source>
        <dbReference type="ARBA" id="ARBA00030128"/>
    </source>
</evidence>
<dbReference type="AlphaFoldDB" id="A0A6N9NI38"/>
<comment type="similarity">
    <text evidence="1 9">Belongs to the guanylate kinase family.</text>
</comment>
<dbReference type="InterPro" id="IPR017665">
    <property type="entry name" value="Guanylate_kinase"/>
</dbReference>
<dbReference type="NCBIfam" id="TIGR03263">
    <property type="entry name" value="guanyl_kin"/>
    <property type="match status" value="1"/>
</dbReference>
<dbReference type="InterPro" id="IPR008144">
    <property type="entry name" value="Guanylate_kin-like_dom"/>
</dbReference>
<dbReference type="PROSITE" id="PS50052">
    <property type="entry name" value="GUANYLATE_KINASE_2"/>
    <property type="match status" value="1"/>
</dbReference>
<feature type="binding site" evidence="9">
    <location>
        <begin position="11"/>
        <end position="18"/>
    </location>
    <ligand>
        <name>ATP</name>
        <dbReference type="ChEBI" id="CHEBI:30616"/>
    </ligand>
</feature>
<evidence type="ECO:0000259" key="10">
    <source>
        <dbReference type="PROSITE" id="PS50052"/>
    </source>
</evidence>
<dbReference type="GO" id="GO:0005524">
    <property type="term" value="F:ATP binding"/>
    <property type="evidence" value="ECO:0007669"/>
    <property type="project" value="UniProtKB-UniRule"/>
</dbReference>
<keyword evidence="5 9" id="KW-0547">Nucleotide-binding</keyword>
<dbReference type="InterPro" id="IPR008145">
    <property type="entry name" value="GK/Ca_channel_bsu"/>
</dbReference>
<evidence type="ECO:0000256" key="5">
    <source>
        <dbReference type="ARBA" id="ARBA00022741"/>
    </source>
</evidence>
<protein>
    <recommendedName>
        <fullName evidence="3 9">Guanylate kinase</fullName>
        <ecNumber evidence="2 9">2.7.4.8</ecNumber>
    </recommendedName>
    <alternativeName>
        <fullName evidence="8 9">GMP kinase</fullName>
    </alternativeName>
</protein>
<comment type="subcellular location">
    <subcellularLocation>
        <location evidence="9">Cytoplasm</location>
    </subcellularLocation>
</comment>
<gene>
    <name evidence="9" type="primary">gmk</name>
    <name evidence="11" type="ORF">GQN54_01980</name>
</gene>
<dbReference type="Pfam" id="PF00625">
    <property type="entry name" value="Guanylate_kin"/>
    <property type="match status" value="1"/>
</dbReference>
<evidence type="ECO:0000256" key="3">
    <source>
        <dbReference type="ARBA" id="ARBA00016296"/>
    </source>
</evidence>
<comment type="function">
    <text evidence="9">Essential for recycling GMP and indirectly, cGMP.</text>
</comment>
<dbReference type="Gene3D" id="3.40.50.300">
    <property type="entry name" value="P-loop containing nucleotide triphosphate hydrolases"/>
    <property type="match status" value="1"/>
</dbReference>
<dbReference type="EMBL" id="WWNE01000003">
    <property type="protein sequence ID" value="NBG64867.1"/>
    <property type="molecule type" value="Genomic_DNA"/>
</dbReference>
<dbReference type="EC" id="2.7.4.8" evidence="2 9"/>
<dbReference type="GO" id="GO:0004385">
    <property type="term" value="F:GMP kinase activity"/>
    <property type="evidence" value="ECO:0007669"/>
    <property type="project" value="UniProtKB-UniRule"/>
</dbReference>
<evidence type="ECO:0000256" key="6">
    <source>
        <dbReference type="ARBA" id="ARBA00022777"/>
    </source>
</evidence>
<keyword evidence="12" id="KW-1185">Reference proteome</keyword>
<dbReference type="PANTHER" id="PTHR23117:SF13">
    <property type="entry name" value="GUANYLATE KINASE"/>
    <property type="match status" value="1"/>
</dbReference>
<accession>A0A6N9NI38</accession>
<comment type="caution">
    <text evidence="11">The sequence shown here is derived from an EMBL/GenBank/DDBJ whole genome shotgun (WGS) entry which is preliminary data.</text>
</comment>
<name>A0A6N9NI38_9FLAO</name>
<feature type="domain" description="Guanylate kinase-like" evidence="10">
    <location>
        <begin position="4"/>
        <end position="184"/>
    </location>
</feature>
<dbReference type="CDD" id="cd00071">
    <property type="entry name" value="GMPK"/>
    <property type="match status" value="1"/>
</dbReference>
<dbReference type="PANTHER" id="PTHR23117">
    <property type="entry name" value="GUANYLATE KINASE-RELATED"/>
    <property type="match status" value="1"/>
</dbReference>
<comment type="catalytic activity">
    <reaction evidence="9">
        <text>GMP + ATP = GDP + ADP</text>
        <dbReference type="Rhea" id="RHEA:20780"/>
        <dbReference type="ChEBI" id="CHEBI:30616"/>
        <dbReference type="ChEBI" id="CHEBI:58115"/>
        <dbReference type="ChEBI" id="CHEBI:58189"/>
        <dbReference type="ChEBI" id="CHEBI:456216"/>
        <dbReference type="EC" id="2.7.4.8"/>
    </reaction>
</comment>
<proteinExistence type="inferred from homology"/>
<evidence type="ECO:0000256" key="1">
    <source>
        <dbReference type="ARBA" id="ARBA00005790"/>
    </source>
</evidence>
<dbReference type="FunFam" id="3.30.63.10:FF:000002">
    <property type="entry name" value="Guanylate kinase 1"/>
    <property type="match status" value="1"/>
</dbReference>
<dbReference type="InterPro" id="IPR027417">
    <property type="entry name" value="P-loop_NTPase"/>
</dbReference>
<dbReference type="SMART" id="SM00072">
    <property type="entry name" value="GuKc"/>
    <property type="match status" value="1"/>
</dbReference>
<organism evidence="11 12">
    <name type="scientific">Acidiluteibacter ferrifornacis</name>
    <dbReference type="NCBI Taxonomy" id="2692424"/>
    <lineage>
        <taxon>Bacteria</taxon>
        <taxon>Pseudomonadati</taxon>
        <taxon>Bacteroidota</taxon>
        <taxon>Flavobacteriia</taxon>
        <taxon>Flavobacteriales</taxon>
        <taxon>Cryomorphaceae</taxon>
        <taxon>Acidiluteibacter</taxon>
    </lineage>
</organism>
<reference evidence="11 12" key="1">
    <citation type="submission" date="2019-12" db="EMBL/GenBank/DDBJ databases">
        <authorList>
            <person name="Zhao J."/>
        </authorList>
    </citation>
    <scope>NUCLEOTIDE SEQUENCE [LARGE SCALE GENOMIC DNA]</scope>
    <source>
        <strain evidence="11 12">S-15</strain>
    </source>
</reference>
<sequence>MQEGKCIIFSAPSGAGKTTIVKRLLEEIKALRFSVSACTRERRVNETDGKDYYFLSINDFKNKINRNEFIEWEEVYTDHYYGTLKKEIERIWQEGHHVIFDVDVVGGLNLKKYFGDKALAIFVMPPSIQELEARLRGRATETEDRLAKRIGKAEQELKTADQFDVILVNEHLEEACEEAKSLVRNFID</sequence>
<evidence type="ECO:0000256" key="4">
    <source>
        <dbReference type="ARBA" id="ARBA00022679"/>
    </source>
</evidence>
<dbReference type="GO" id="GO:0005829">
    <property type="term" value="C:cytosol"/>
    <property type="evidence" value="ECO:0007669"/>
    <property type="project" value="TreeGrafter"/>
</dbReference>
<dbReference type="Gene3D" id="3.30.63.10">
    <property type="entry name" value="Guanylate Kinase phosphate binding domain"/>
    <property type="match status" value="1"/>
</dbReference>
<dbReference type="SUPFAM" id="SSF52540">
    <property type="entry name" value="P-loop containing nucleoside triphosphate hydrolases"/>
    <property type="match status" value="1"/>
</dbReference>
<keyword evidence="6 9" id="KW-0418">Kinase</keyword>
<evidence type="ECO:0000256" key="9">
    <source>
        <dbReference type="HAMAP-Rule" id="MF_00328"/>
    </source>
</evidence>
<dbReference type="HAMAP" id="MF_00328">
    <property type="entry name" value="Guanylate_kinase"/>
    <property type="match status" value="1"/>
</dbReference>